<feature type="transmembrane region" description="Helical" evidence="1">
    <location>
        <begin position="175"/>
        <end position="193"/>
    </location>
</feature>
<organism evidence="2 3">
    <name type="scientific">Aliivibrio logei</name>
    <name type="common">Vibrio logei</name>
    <dbReference type="NCBI Taxonomy" id="688"/>
    <lineage>
        <taxon>Bacteria</taxon>
        <taxon>Pseudomonadati</taxon>
        <taxon>Pseudomonadota</taxon>
        <taxon>Gammaproteobacteria</taxon>
        <taxon>Vibrionales</taxon>
        <taxon>Vibrionaceae</taxon>
        <taxon>Aliivibrio</taxon>
    </lineage>
</organism>
<feature type="transmembrane region" description="Helical" evidence="1">
    <location>
        <begin position="213"/>
        <end position="231"/>
    </location>
</feature>
<proteinExistence type="predicted"/>
<dbReference type="EMBL" id="MAJU01000008">
    <property type="protein sequence ID" value="OCH22164.1"/>
    <property type="molecule type" value="Genomic_DNA"/>
</dbReference>
<feature type="transmembrane region" description="Helical" evidence="1">
    <location>
        <begin position="41"/>
        <end position="67"/>
    </location>
</feature>
<reference evidence="2 3" key="1">
    <citation type="submission" date="2016-06" db="EMBL/GenBank/DDBJ databases">
        <authorList>
            <person name="Kjaerup R.B."/>
            <person name="Dalgaard T.S."/>
            <person name="Juul-Madsen H.R."/>
        </authorList>
    </citation>
    <scope>NUCLEOTIDE SEQUENCE [LARGE SCALE GENOMIC DNA]</scope>
    <source>
        <strain evidence="2 3">1S159</strain>
    </source>
</reference>
<keyword evidence="1" id="KW-0812">Transmembrane</keyword>
<sequence>MLLSFERQNIGACKLRHIPINHIRGSLLNHIIRQIFEPKKIMLYFVFAFIPAILFYALSLVGLHQALGFTPMQVLRDLAQQTEVHSFLGFLSNIGVWFWISSLAVAYFSAIYLHSGKHRRLLILMGMLASILAVDDFFLIHDRYVNQYICYFFYVVVALALLAFHFKDIVEIDGFAFLVAGGLLAGSIATDVIQGYLPFGYEVTQVFEEGCKFIGAASWLYFTCTAASYGCKRVEK</sequence>
<gene>
    <name evidence="2" type="ORF">A6E04_09965</name>
</gene>
<evidence type="ECO:0000313" key="2">
    <source>
        <dbReference type="EMBL" id="OCH22164.1"/>
    </source>
</evidence>
<evidence type="ECO:0000256" key="1">
    <source>
        <dbReference type="SAM" id="Phobius"/>
    </source>
</evidence>
<name>A0A1B9P1C4_ALILO</name>
<comment type="caution">
    <text evidence="2">The sequence shown here is derived from an EMBL/GenBank/DDBJ whole genome shotgun (WGS) entry which is preliminary data.</text>
</comment>
<dbReference type="Proteomes" id="UP000093523">
    <property type="component" value="Unassembled WGS sequence"/>
</dbReference>
<feature type="transmembrane region" description="Helical" evidence="1">
    <location>
        <begin position="121"/>
        <end position="139"/>
    </location>
</feature>
<feature type="transmembrane region" description="Helical" evidence="1">
    <location>
        <begin position="87"/>
        <end position="109"/>
    </location>
</feature>
<dbReference type="AlphaFoldDB" id="A0A1B9P1C4"/>
<feature type="transmembrane region" description="Helical" evidence="1">
    <location>
        <begin position="145"/>
        <end position="163"/>
    </location>
</feature>
<evidence type="ECO:0000313" key="3">
    <source>
        <dbReference type="Proteomes" id="UP000093523"/>
    </source>
</evidence>
<protein>
    <submittedName>
        <fullName evidence="2">Oxidase</fullName>
    </submittedName>
</protein>
<keyword evidence="1" id="KW-1133">Transmembrane helix</keyword>
<accession>A0A1B9P1C4</accession>
<keyword evidence="1" id="KW-0472">Membrane</keyword>